<dbReference type="SUPFAM" id="SSF50475">
    <property type="entry name" value="FMN-binding split barrel"/>
    <property type="match status" value="1"/>
</dbReference>
<reference evidence="3" key="1">
    <citation type="submission" date="2022-01" db="EMBL/GenBank/DDBJ databases">
        <title>Genome sequence and assembly of Parabukholderia sp. RG36.</title>
        <authorList>
            <person name="Chhetri G."/>
        </authorList>
    </citation>
    <scope>NUCLEOTIDE SEQUENCE</scope>
    <source>
        <strain evidence="3">RG36</strain>
    </source>
</reference>
<organism evidence="3 4">
    <name type="scientific">Paraburkholderia tagetis</name>
    <dbReference type="NCBI Taxonomy" id="2913261"/>
    <lineage>
        <taxon>Bacteria</taxon>
        <taxon>Pseudomonadati</taxon>
        <taxon>Pseudomonadota</taxon>
        <taxon>Betaproteobacteria</taxon>
        <taxon>Burkholderiales</taxon>
        <taxon>Burkholderiaceae</taxon>
        <taxon>Paraburkholderia</taxon>
    </lineage>
</organism>
<accession>A0A9X1UNZ1</accession>
<gene>
    <name evidence="3" type="ORF">L5014_37550</name>
</gene>
<keyword evidence="4" id="KW-1185">Reference proteome</keyword>
<name>A0A9X1UNZ1_9BURK</name>
<protein>
    <submittedName>
        <fullName evidence="3">Flavin reductase</fullName>
    </submittedName>
</protein>
<dbReference type="RefSeq" id="WP_238468924.1">
    <property type="nucleotide sequence ID" value="NZ_JAKLJA010000083.1"/>
</dbReference>
<dbReference type="InterPro" id="IPR012349">
    <property type="entry name" value="Split_barrel_FMN-bd"/>
</dbReference>
<sequence>MSVERQDFRNAMAQLGAAVNVITTDGAAGRAGMTASAVCSVTDEPPTVAVCINRTSRSHPLFKENGVLCVNTVSAEQEDVSSVFAGATKCSPEQRFETGEWTKMATGAPVLRDALVSFDGRITDVVEKGTHTVFFVEVDAVRHSDSAGLVYFRRSFHPVGAAQEQLAAA</sequence>
<evidence type="ECO:0000256" key="1">
    <source>
        <dbReference type="ARBA" id="ARBA00023002"/>
    </source>
</evidence>
<dbReference type="InterPro" id="IPR002563">
    <property type="entry name" value="Flavin_Rdtase-like_dom"/>
</dbReference>
<dbReference type="GO" id="GO:0042602">
    <property type="term" value="F:riboflavin reductase (NADPH) activity"/>
    <property type="evidence" value="ECO:0007669"/>
    <property type="project" value="TreeGrafter"/>
</dbReference>
<dbReference type="AlphaFoldDB" id="A0A9X1UNZ1"/>
<dbReference type="InterPro" id="IPR050268">
    <property type="entry name" value="NADH-dep_flavin_reductase"/>
</dbReference>
<dbReference type="GO" id="GO:0010181">
    <property type="term" value="F:FMN binding"/>
    <property type="evidence" value="ECO:0007669"/>
    <property type="project" value="InterPro"/>
</dbReference>
<dbReference type="PANTHER" id="PTHR30466:SF1">
    <property type="entry name" value="FMN REDUCTASE (NADH) RUTF"/>
    <property type="match status" value="1"/>
</dbReference>
<dbReference type="Proteomes" id="UP001139308">
    <property type="component" value="Unassembled WGS sequence"/>
</dbReference>
<evidence type="ECO:0000259" key="2">
    <source>
        <dbReference type="SMART" id="SM00903"/>
    </source>
</evidence>
<dbReference type="EMBL" id="JAKLJA010000083">
    <property type="protein sequence ID" value="MCG5078955.1"/>
    <property type="molecule type" value="Genomic_DNA"/>
</dbReference>
<feature type="domain" description="Flavin reductase like" evidence="2">
    <location>
        <begin position="12"/>
        <end position="158"/>
    </location>
</feature>
<dbReference type="Pfam" id="PF01613">
    <property type="entry name" value="Flavin_Reduct"/>
    <property type="match status" value="1"/>
</dbReference>
<proteinExistence type="predicted"/>
<dbReference type="PANTHER" id="PTHR30466">
    <property type="entry name" value="FLAVIN REDUCTASE"/>
    <property type="match status" value="1"/>
</dbReference>
<keyword evidence="1" id="KW-0560">Oxidoreductase</keyword>
<comment type="caution">
    <text evidence="3">The sequence shown here is derived from an EMBL/GenBank/DDBJ whole genome shotgun (WGS) entry which is preliminary data.</text>
</comment>
<evidence type="ECO:0000313" key="4">
    <source>
        <dbReference type="Proteomes" id="UP001139308"/>
    </source>
</evidence>
<evidence type="ECO:0000313" key="3">
    <source>
        <dbReference type="EMBL" id="MCG5078955.1"/>
    </source>
</evidence>
<dbReference type="Gene3D" id="2.30.110.10">
    <property type="entry name" value="Electron Transport, Fmn-binding Protein, Chain A"/>
    <property type="match status" value="1"/>
</dbReference>
<dbReference type="GO" id="GO:0006208">
    <property type="term" value="P:pyrimidine nucleobase catabolic process"/>
    <property type="evidence" value="ECO:0007669"/>
    <property type="project" value="TreeGrafter"/>
</dbReference>
<dbReference type="SMART" id="SM00903">
    <property type="entry name" value="Flavin_Reduct"/>
    <property type="match status" value="1"/>
</dbReference>